<name>A0A0G0G6F1_9BACT</name>
<comment type="caution">
    <text evidence="1">The sequence shown here is derived from an EMBL/GenBank/DDBJ whole genome shotgun (WGS) entry which is preliminary data.</text>
</comment>
<gene>
    <name evidence="1" type="ORF">US40_C0001G0017</name>
</gene>
<organism evidence="1 2">
    <name type="scientific">Candidatus Roizmanbacteria bacterium GW2011_GWC2_37_13</name>
    <dbReference type="NCBI Taxonomy" id="1618486"/>
    <lineage>
        <taxon>Bacteria</taxon>
        <taxon>Candidatus Roizmaniibacteriota</taxon>
    </lineage>
</organism>
<protein>
    <submittedName>
        <fullName evidence="1">Uncharacterized protein</fullName>
    </submittedName>
</protein>
<evidence type="ECO:0000313" key="1">
    <source>
        <dbReference type="EMBL" id="KKQ26668.1"/>
    </source>
</evidence>
<dbReference type="EMBL" id="LBSV01000001">
    <property type="protein sequence ID" value="KKQ26668.1"/>
    <property type="molecule type" value="Genomic_DNA"/>
</dbReference>
<evidence type="ECO:0000313" key="2">
    <source>
        <dbReference type="Proteomes" id="UP000034917"/>
    </source>
</evidence>
<reference evidence="1 2" key="1">
    <citation type="journal article" date="2015" name="Nature">
        <title>rRNA introns, odd ribosomes, and small enigmatic genomes across a large radiation of phyla.</title>
        <authorList>
            <person name="Brown C.T."/>
            <person name="Hug L.A."/>
            <person name="Thomas B.C."/>
            <person name="Sharon I."/>
            <person name="Castelle C.J."/>
            <person name="Singh A."/>
            <person name="Wilkins M.J."/>
            <person name="Williams K.H."/>
            <person name="Banfield J.F."/>
        </authorList>
    </citation>
    <scope>NUCLEOTIDE SEQUENCE [LARGE SCALE GENOMIC DNA]</scope>
</reference>
<dbReference type="Proteomes" id="UP000034917">
    <property type="component" value="Unassembled WGS sequence"/>
</dbReference>
<proteinExistence type="predicted"/>
<dbReference type="AlphaFoldDB" id="A0A0G0G6F1"/>
<accession>A0A0G0G6F1</accession>
<sequence>MPETLFRQPKSTKFNQGRNRFLINSPEQLPELMKKKVTYEINELQHHHNHKAKFAFRLPQELHFIPLFEQVLFNELVSYHNTHATKERFVHPDTFMLLDKDFCKYIPRKTGARLPMETYSEHEAKHWFEIEADNQYKKGSNLVLFELYWITVPDTKIKALICQATNLSSVHYKSRIMETLMGPNYPSGPDFNDLELVSVKMDKYH</sequence>